<comment type="function">
    <text evidence="1">Involved in the proteasome-dependent degradation of fructose-1,6-bisphosphatase.</text>
</comment>
<organism evidence="3 4">
    <name type="scientific">Teratosphaeria destructans</name>
    <dbReference type="NCBI Taxonomy" id="418781"/>
    <lineage>
        <taxon>Eukaryota</taxon>
        <taxon>Fungi</taxon>
        <taxon>Dikarya</taxon>
        <taxon>Ascomycota</taxon>
        <taxon>Pezizomycotina</taxon>
        <taxon>Dothideomycetes</taxon>
        <taxon>Dothideomycetidae</taxon>
        <taxon>Mycosphaerellales</taxon>
        <taxon>Teratosphaeriaceae</taxon>
        <taxon>Teratosphaeria</taxon>
    </lineage>
</organism>
<dbReference type="PROSITE" id="PS50897">
    <property type="entry name" value="CTLH"/>
    <property type="match status" value="1"/>
</dbReference>
<feature type="domain" description="CTLH" evidence="2">
    <location>
        <begin position="169"/>
        <end position="226"/>
    </location>
</feature>
<keyword evidence="4" id="KW-1185">Reference proteome</keyword>
<comment type="caution">
    <text evidence="3">The sequence shown here is derived from an EMBL/GenBank/DDBJ whole genome shotgun (WGS) entry which is preliminary data.</text>
</comment>
<dbReference type="SMART" id="SM00668">
    <property type="entry name" value="CTLH"/>
    <property type="match status" value="1"/>
</dbReference>
<dbReference type="EMBL" id="RIBY02001844">
    <property type="protein sequence ID" value="KAH9827959.1"/>
    <property type="molecule type" value="Genomic_DNA"/>
</dbReference>
<proteinExistence type="predicted"/>
<dbReference type="PANTHER" id="PTHR12864">
    <property type="entry name" value="RAN BINDING PROTEIN 9-RELATED"/>
    <property type="match status" value="1"/>
</dbReference>
<reference evidence="3 4" key="2">
    <citation type="journal article" date="2021" name="Curr. Genet.">
        <title>Genetic response to nitrogen starvation in the aggressive Eucalyptus foliar pathogen Teratosphaeria destructans.</title>
        <authorList>
            <person name="Havenga M."/>
            <person name="Wingfield B.D."/>
            <person name="Wingfield M.J."/>
            <person name="Dreyer L.L."/>
            <person name="Roets F."/>
            <person name="Aylward J."/>
        </authorList>
    </citation>
    <scope>NUCLEOTIDE SEQUENCE [LARGE SCALE GENOMIC DNA]</scope>
    <source>
        <strain evidence="3">CMW44962</strain>
    </source>
</reference>
<dbReference type="SMART" id="SM00757">
    <property type="entry name" value="CRA"/>
    <property type="match status" value="1"/>
</dbReference>
<dbReference type="Proteomes" id="UP001138500">
    <property type="component" value="Unassembled WGS sequence"/>
</dbReference>
<dbReference type="SMART" id="SM00667">
    <property type="entry name" value="LisH"/>
    <property type="match status" value="1"/>
</dbReference>
<evidence type="ECO:0000313" key="4">
    <source>
        <dbReference type="Proteomes" id="UP001138500"/>
    </source>
</evidence>
<accession>A0A9W7SSG5</accession>
<evidence type="ECO:0000259" key="2">
    <source>
        <dbReference type="PROSITE" id="PS50897"/>
    </source>
</evidence>
<gene>
    <name evidence="3" type="ORF">Tdes44962_MAKER09551</name>
</gene>
<dbReference type="PROSITE" id="PS50896">
    <property type="entry name" value="LISH"/>
    <property type="match status" value="1"/>
</dbReference>
<dbReference type="OrthoDB" id="2415936at2759"/>
<dbReference type="InterPro" id="IPR050618">
    <property type="entry name" value="Ubq-SigPath_Reg"/>
</dbReference>
<dbReference type="Pfam" id="PF08513">
    <property type="entry name" value="LisH"/>
    <property type="match status" value="1"/>
</dbReference>
<protein>
    <submittedName>
        <fullName evidence="3">LisH motif-containing protein</fullName>
    </submittedName>
</protein>
<dbReference type="InterPro" id="IPR024964">
    <property type="entry name" value="CTLH/CRA"/>
</dbReference>
<sequence>MPPLHLPPLISDTAPPPDGPFVGRAVYDEAWRISYWVWTYKASQSSSTVSPPSTILRASHAFERKVEEMKASKSACKEHTTTQASQPSITANMGFRIVILPHWRRAAVRLPAVTRKLLFDWDRLAADTMFSRSDINWVIMDYLVSEGYPGAAEKFAQETNLPSPVDNESIRERVRVRHAIHRGRLDEAIEMINEIDPSILDDNHLLHFHLLQLQLIEIIRNILSSAPASGNIAADSFRPALQFATEQLAPRVPTGEVYKKALERTMALMIYPPEKMTPELKQLLDLRLRETVAIDVNKAILESRGERSEAKIRQLIRARAWAETEARAAKVDLPAYVPIGLDAEDLNGADGDAMVS</sequence>
<evidence type="ECO:0000256" key="1">
    <source>
        <dbReference type="ARBA" id="ARBA00002343"/>
    </source>
</evidence>
<evidence type="ECO:0000313" key="3">
    <source>
        <dbReference type="EMBL" id="KAH9827959.1"/>
    </source>
</evidence>
<name>A0A9W7SSG5_9PEZI</name>
<dbReference type="InterPro" id="IPR006595">
    <property type="entry name" value="CTLH_C"/>
</dbReference>
<dbReference type="InterPro" id="IPR006594">
    <property type="entry name" value="LisH"/>
</dbReference>
<dbReference type="Pfam" id="PF10607">
    <property type="entry name" value="CTLH"/>
    <property type="match status" value="1"/>
</dbReference>
<dbReference type="AlphaFoldDB" id="A0A9W7SSG5"/>
<dbReference type="InterPro" id="IPR013144">
    <property type="entry name" value="CRA_dom"/>
</dbReference>
<reference evidence="3 4" key="1">
    <citation type="journal article" date="2018" name="IMA Fungus">
        <title>IMA Genome-F 10: Nine draft genome sequences of Claviceps purpurea s.lat., including C. arundinis, C. humidiphila, and C. cf. spartinae, pseudomolecules for the pitch canker pathogen Fusarium circinatum, draft genome of Davidsoniella eucalypti, Grosmannia galeiformis, Quambalaria eucalypti, and Teratosphaeria destructans.</title>
        <authorList>
            <person name="Wingfield B.D."/>
            <person name="Liu M."/>
            <person name="Nguyen H.D."/>
            <person name="Lane F.A."/>
            <person name="Morgan S.W."/>
            <person name="De Vos L."/>
            <person name="Wilken P.M."/>
            <person name="Duong T.A."/>
            <person name="Aylward J."/>
            <person name="Coetzee M.P."/>
            <person name="Dadej K."/>
            <person name="De Beer Z.W."/>
            <person name="Findlay W."/>
            <person name="Havenga M."/>
            <person name="Kolarik M."/>
            <person name="Menzies J.G."/>
            <person name="Naidoo K."/>
            <person name="Pochopski O."/>
            <person name="Shoukouhi P."/>
            <person name="Santana Q.C."/>
            <person name="Seifert K.A."/>
            <person name="Soal N."/>
            <person name="Steenkamp E.T."/>
            <person name="Tatham C.T."/>
            <person name="van der Nest M.A."/>
            <person name="Wingfield M.J."/>
        </authorList>
    </citation>
    <scope>NUCLEOTIDE SEQUENCE [LARGE SCALE GENOMIC DNA]</scope>
    <source>
        <strain evidence="3">CMW44962</strain>
    </source>
</reference>